<dbReference type="InterPro" id="IPR038136">
    <property type="entry name" value="CofD-like_dom_sf"/>
</dbReference>
<evidence type="ECO:0000313" key="2">
    <source>
        <dbReference type="EMBL" id="CAL1697084.1"/>
    </source>
</evidence>
<dbReference type="Proteomes" id="UP001497453">
    <property type="component" value="Chromosome 1"/>
</dbReference>
<keyword evidence="3" id="KW-1185">Reference proteome</keyword>
<dbReference type="SUPFAM" id="SSF142338">
    <property type="entry name" value="CofD-like"/>
    <property type="match status" value="1"/>
</dbReference>
<protein>
    <submittedName>
        <fullName evidence="2">Uncharacterized protein</fullName>
    </submittedName>
</protein>
<reference evidence="3" key="1">
    <citation type="submission" date="2024-04" db="EMBL/GenBank/DDBJ databases">
        <authorList>
            <person name="Shaw F."/>
            <person name="Minotto A."/>
        </authorList>
    </citation>
    <scope>NUCLEOTIDE SEQUENCE [LARGE SCALE GENOMIC DNA]</scope>
</reference>
<dbReference type="EMBL" id="OZ037944">
    <property type="protein sequence ID" value="CAL1697084.1"/>
    <property type="molecule type" value="Genomic_DNA"/>
</dbReference>
<dbReference type="Pfam" id="PF01933">
    <property type="entry name" value="CofD"/>
    <property type="match status" value="1"/>
</dbReference>
<name>A0ABP1CQN6_9APHY</name>
<sequence>MPYFDLAPTMSSVNSRGSSVFDLPTHSHAFSEDGPSTSGPLPDEVRDPQYPFRNQGPSFIVVSGGTGCNSIVSAFGNACYVLPVSDDGGSSSEIIRVIGGPSIGDIRSRLVRLIPPAPMNSPLDRIRNLLAYRLPANCSESEARDEWREIVEGRSALWTGIPNDRKEMIRGFLVHFENEVLKRAHKNFSFLNGSIGNYFLSAAQEFFRSLPSAIFLFSSITNSQANIVPVIVTNHTVTIAAELENGSRLVGQCEISHPVHLGDASHGLSITLSGEEELSEDDLEGTIEAPRNVLFESAKKDEYEPIGARITRLYYINAYGSEIHPSPNPDYLHNLNVKDILVYSCGSLWTSIVPCLALRGVASAIATSRSLRAKVLLLNSQNDRETDGYTAFDYVETIARTLNAPYHTPYGGLKNANTIYPISAFVTHLVYLEGTTIEVDVPKITAKGVKCIKVLGTRDEKTAVPKFDAESVQKGIIEILEQDVA</sequence>
<evidence type="ECO:0000256" key="1">
    <source>
        <dbReference type="SAM" id="MobiDB-lite"/>
    </source>
</evidence>
<gene>
    <name evidence="2" type="ORF">GFSPODELE1_LOCUS1473</name>
</gene>
<dbReference type="Gene3D" id="3.40.50.10680">
    <property type="entry name" value="CofD-like domains"/>
    <property type="match status" value="1"/>
</dbReference>
<dbReference type="PANTHER" id="PTHR31240">
    <property type="entry name" value="MATERNAL EFFECT EMBRYO ARREST 18"/>
    <property type="match status" value="1"/>
</dbReference>
<feature type="region of interest" description="Disordered" evidence="1">
    <location>
        <begin position="24"/>
        <end position="49"/>
    </location>
</feature>
<accession>A0ABP1CQN6</accession>
<dbReference type="InterPro" id="IPR002882">
    <property type="entry name" value="CofD"/>
</dbReference>
<evidence type="ECO:0000313" key="3">
    <source>
        <dbReference type="Proteomes" id="UP001497453"/>
    </source>
</evidence>
<dbReference type="PANTHER" id="PTHR31240:SF0">
    <property type="entry name" value="MATERNAL EFFECT EMBRYO ARREST 18"/>
    <property type="match status" value="1"/>
</dbReference>
<organism evidence="2 3">
    <name type="scientific">Somion occarium</name>
    <dbReference type="NCBI Taxonomy" id="3059160"/>
    <lineage>
        <taxon>Eukaryota</taxon>
        <taxon>Fungi</taxon>
        <taxon>Dikarya</taxon>
        <taxon>Basidiomycota</taxon>
        <taxon>Agaricomycotina</taxon>
        <taxon>Agaricomycetes</taxon>
        <taxon>Polyporales</taxon>
        <taxon>Cerrenaceae</taxon>
        <taxon>Somion</taxon>
    </lineage>
</organism>
<proteinExistence type="predicted"/>